<feature type="compositionally biased region" description="Basic and acidic residues" evidence="7">
    <location>
        <begin position="933"/>
        <end position="953"/>
    </location>
</feature>
<dbReference type="GO" id="GO:0006357">
    <property type="term" value="P:regulation of transcription by RNA polymerase II"/>
    <property type="evidence" value="ECO:0007669"/>
    <property type="project" value="TreeGrafter"/>
</dbReference>
<keyword evidence="4" id="KW-0862">Zinc</keyword>
<dbReference type="AlphaFoldDB" id="A0A8B6EAQ6"/>
<keyword evidence="2" id="KW-0677">Repeat</keyword>
<dbReference type="GO" id="GO:0008270">
    <property type="term" value="F:zinc ion binding"/>
    <property type="evidence" value="ECO:0007669"/>
    <property type="project" value="UniProtKB-KW"/>
</dbReference>
<proteinExistence type="inferred from homology"/>
<sequence length="1032" mass="118016">MPPNKSKRVREDMSDEERPSKKTCPDIDIVEDESVFTTGEGSGSLCKGQLKSPAPTIGHQKPAELFRKDLISAMKLADSEQLVPEEYLYITDSWKQDWEKGVQVPVNEDLKHEPQIRENAEKAKTTGDFKMPRKLLHSCKDETYKQGDHELTGMQQLADQVVRYDLDDLDVSWLDSMNAERLGLGLINIHEWIMERVIEGLENQYYEQAEKKKKTEEGLGIEYDEDIVCEVCRSPESEECNEMVFCDGCDICVHQACYGIQKIPEGSWLCRPCALGIKPTCILCPRSSGAMKSTRSGTKWAHVSCALWIPEVSIGDAEKMEPVTKISQIPASRWALICCLCKERKGACIQCCVKACKTAFHVSCAHHNTLEMKTILTDDVDLDGGLKLKGYCPRHSKNRDRKGSESDTDSPRKSPPGSPRKGLTDEEIARMRAEKTKKLQEEFYSIINLDELSRTLELDIDIIESIYEYWKLKRKSMFGAPLLTPKTEEEDFFEKQQEDSLLSRMKMFVQLRQDLERVRNLCYMVSKREKMKKQYYKSRIEAFHGLNDALVDMRLSDREAQKIVELYPEQNIYYNFDPSAYETSPDIKEEIEDLHLEKRERSFTDFLLQDDDTQDYIPELSSLSPRKDAGDAGSEMGFSGKLVTENLRNVLTIEPDRLVQTKKERYKRKKELKERNFCDVFIMSPDEVDMTKSGDYRLRSTTFTGISLIKADTSKHERIRRKTIDSLETKTYDEEEDFDPSVSPIKRELRTRRQTCDADMFANENSKSPRELRSASISIKDEPKEINVIRNLSKSSKAGNVTDRVKAELNNYILGSKLVVADYIKDTVQKGLLENKRVLRNNFLNGMIDRSKKKENCVNSNISSPVCLSPVNGRRSISRVLNEISPSRASTPSDNGWYKNPRSSPRTPSHIVNGENGLLDRNSPGPATRSSRRKTDNGYDSDSREAFSTRSSRENSPASIRSFRRVLKMRSDSPSSRKSFTDSNHGFVDVENIYTDSDNTPLKRVTRSQVFSDNESSRDSLDFKDKFSTVLS</sequence>
<dbReference type="InterPro" id="IPR050701">
    <property type="entry name" value="Histone_Mod_Regulator"/>
</dbReference>
<keyword evidence="1" id="KW-0479">Metal-binding</keyword>
<dbReference type="InterPro" id="IPR019787">
    <property type="entry name" value="Znf_PHD-finger"/>
</dbReference>
<keyword evidence="3 6" id="KW-0863">Zinc-finger</keyword>
<dbReference type="Gene3D" id="3.30.40.10">
    <property type="entry name" value="Zinc/RING finger domain, C3HC4 (zinc finger)"/>
    <property type="match status" value="2"/>
</dbReference>
<comment type="caution">
    <text evidence="10">The sequence shown here is derived from an EMBL/GenBank/DDBJ whole genome shotgun (WGS) entry which is preliminary data.</text>
</comment>
<dbReference type="InterPro" id="IPR019786">
    <property type="entry name" value="Zinc_finger_PHD-type_CS"/>
</dbReference>
<feature type="region of interest" description="Disordered" evidence="7">
    <location>
        <begin position="882"/>
        <end position="984"/>
    </location>
</feature>
<dbReference type="SUPFAM" id="SSF57903">
    <property type="entry name" value="FYVE/PHD zinc finger"/>
    <property type="match status" value="1"/>
</dbReference>
<comment type="similarity">
    <text evidence="5">Belongs to the JADE family.</text>
</comment>
<name>A0A8B6EAQ6_MYTGA</name>
<accession>A0A8B6EAQ6</accession>
<dbReference type="Pfam" id="PF13832">
    <property type="entry name" value="zf-HC5HC2H_2"/>
    <property type="match status" value="1"/>
</dbReference>
<feature type="region of interest" description="Disordered" evidence="7">
    <location>
        <begin position="393"/>
        <end position="425"/>
    </location>
</feature>
<feature type="compositionally biased region" description="Polar residues" evidence="7">
    <location>
        <begin position="972"/>
        <end position="984"/>
    </location>
</feature>
<feature type="domain" description="PHD-type" evidence="8">
    <location>
        <begin position="226"/>
        <end position="276"/>
    </location>
</feature>
<dbReference type="InterPro" id="IPR011011">
    <property type="entry name" value="Znf_FYVE_PHD"/>
</dbReference>
<dbReference type="InterPro" id="IPR001965">
    <property type="entry name" value="Znf_PHD"/>
</dbReference>
<keyword evidence="11" id="KW-1185">Reference proteome</keyword>
<dbReference type="OrthoDB" id="20839at2759"/>
<evidence type="ECO:0000256" key="6">
    <source>
        <dbReference type="PROSITE-ProRule" id="PRU00146"/>
    </source>
</evidence>
<reference evidence="10" key="1">
    <citation type="submission" date="2018-11" db="EMBL/GenBank/DDBJ databases">
        <authorList>
            <person name="Alioto T."/>
            <person name="Alioto T."/>
        </authorList>
    </citation>
    <scope>NUCLEOTIDE SEQUENCE</scope>
</reference>
<organism evidence="10 11">
    <name type="scientific">Mytilus galloprovincialis</name>
    <name type="common">Mediterranean mussel</name>
    <dbReference type="NCBI Taxonomy" id="29158"/>
    <lineage>
        <taxon>Eukaryota</taxon>
        <taxon>Metazoa</taxon>
        <taxon>Spiralia</taxon>
        <taxon>Lophotrochozoa</taxon>
        <taxon>Mollusca</taxon>
        <taxon>Bivalvia</taxon>
        <taxon>Autobranchia</taxon>
        <taxon>Pteriomorphia</taxon>
        <taxon>Mytilida</taxon>
        <taxon>Mytiloidea</taxon>
        <taxon>Mytilidae</taxon>
        <taxon>Mytilinae</taxon>
        <taxon>Mytilus</taxon>
    </lineage>
</organism>
<evidence type="ECO:0000313" key="10">
    <source>
        <dbReference type="EMBL" id="VDI31385.1"/>
    </source>
</evidence>
<feature type="compositionally biased region" description="Basic and acidic residues" evidence="7">
    <location>
        <begin position="401"/>
        <end position="412"/>
    </location>
</feature>
<evidence type="ECO:0000256" key="7">
    <source>
        <dbReference type="SAM" id="MobiDB-lite"/>
    </source>
</evidence>
<evidence type="ECO:0000313" key="11">
    <source>
        <dbReference type="Proteomes" id="UP000596742"/>
    </source>
</evidence>
<dbReference type="CDD" id="cd15671">
    <property type="entry name" value="ePHD_JADE"/>
    <property type="match status" value="1"/>
</dbReference>
<dbReference type="EMBL" id="UYJE01004785">
    <property type="protein sequence ID" value="VDI31385.1"/>
    <property type="molecule type" value="Genomic_DNA"/>
</dbReference>
<dbReference type="InterPro" id="IPR034732">
    <property type="entry name" value="EPHD"/>
</dbReference>
<dbReference type="FunFam" id="3.30.40.10:FF:000004">
    <property type="entry name" value="Jade family PHD finger 2"/>
    <property type="match status" value="1"/>
</dbReference>
<dbReference type="PANTHER" id="PTHR13793">
    <property type="entry name" value="PHD FINGER PROTEINS"/>
    <property type="match status" value="1"/>
</dbReference>
<dbReference type="InterPro" id="IPR013083">
    <property type="entry name" value="Znf_RING/FYVE/PHD"/>
</dbReference>
<dbReference type="Pfam" id="PF13831">
    <property type="entry name" value="PHD_2"/>
    <property type="match status" value="1"/>
</dbReference>
<evidence type="ECO:0000259" key="9">
    <source>
        <dbReference type="PROSITE" id="PS51805"/>
    </source>
</evidence>
<dbReference type="PANTHER" id="PTHR13793:SF160">
    <property type="entry name" value="PHD FINGER PROTEIN RHINOCEROS"/>
    <property type="match status" value="1"/>
</dbReference>
<dbReference type="PROSITE" id="PS50016">
    <property type="entry name" value="ZF_PHD_2"/>
    <property type="match status" value="1"/>
</dbReference>
<feature type="domain" description="PHD-type" evidence="9">
    <location>
        <begin position="278"/>
        <end position="396"/>
    </location>
</feature>
<feature type="region of interest" description="Disordered" evidence="7">
    <location>
        <begin position="1"/>
        <end position="23"/>
    </location>
</feature>
<dbReference type="CDD" id="cd15573">
    <property type="entry name" value="PHD_JADE"/>
    <property type="match status" value="1"/>
</dbReference>
<gene>
    <name evidence="10" type="ORF">MGAL_10B014080</name>
</gene>
<protein>
    <submittedName>
        <fullName evidence="10">Uncharacterized protein</fullName>
    </submittedName>
</protein>
<feature type="compositionally biased region" description="Polar residues" evidence="7">
    <location>
        <begin position="884"/>
        <end position="894"/>
    </location>
</feature>
<evidence type="ECO:0000256" key="4">
    <source>
        <dbReference type="ARBA" id="ARBA00022833"/>
    </source>
</evidence>
<evidence type="ECO:0000259" key="8">
    <source>
        <dbReference type="PROSITE" id="PS50016"/>
    </source>
</evidence>
<dbReference type="PROSITE" id="PS51805">
    <property type="entry name" value="EPHD"/>
    <property type="match status" value="1"/>
</dbReference>
<dbReference type="SMART" id="SM00249">
    <property type="entry name" value="PHD"/>
    <property type="match status" value="2"/>
</dbReference>
<evidence type="ECO:0000256" key="5">
    <source>
        <dbReference type="ARBA" id="ARBA00038371"/>
    </source>
</evidence>
<dbReference type="PROSITE" id="PS01359">
    <property type="entry name" value="ZF_PHD_1"/>
    <property type="match status" value="1"/>
</dbReference>
<evidence type="ECO:0000256" key="3">
    <source>
        <dbReference type="ARBA" id="ARBA00022771"/>
    </source>
</evidence>
<evidence type="ECO:0000256" key="2">
    <source>
        <dbReference type="ARBA" id="ARBA00022737"/>
    </source>
</evidence>
<dbReference type="FunFam" id="3.30.40.10:FF:000030">
    <property type="entry name" value="Protein Jade-1 isoform 1"/>
    <property type="match status" value="1"/>
</dbReference>
<feature type="compositionally biased region" description="Basic and acidic residues" evidence="7">
    <location>
        <begin position="9"/>
        <end position="23"/>
    </location>
</feature>
<dbReference type="Proteomes" id="UP000596742">
    <property type="component" value="Unassembled WGS sequence"/>
</dbReference>
<evidence type="ECO:0000256" key="1">
    <source>
        <dbReference type="ARBA" id="ARBA00022723"/>
    </source>
</evidence>